<protein>
    <submittedName>
        <fullName evidence="1">Uncharacterized protein</fullName>
    </submittedName>
</protein>
<name>A0A0G2Y973_MIMIV</name>
<dbReference type="Proteomes" id="UP000201519">
    <property type="component" value="Segment"/>
</dbReference>
<dbReference type="OrthoDB" id="30714at10239"/>
<evidence type="ECO:0000313" key="5">
    <source>
        <dbReference type="Proteomes" id="UP000241474"/>
    </source>
</evidence>
<evidence type="ECO:0000313" key="4">
    <source>
        <dbReference type="Proteomes" id="UP000201519"/>
    </source>
</evidence>
<evidence type="ECO:0000313" key="2">
    <source>
        <dbReference type="EMBL" id="AKI79646.1"/>
    </source>
</evidence>
<sequence length="212" mass="25268">MDILGNIPSQYWIIVSNTFGNNTSFEFNYASLKEIYDIEIDYFNYVINHLVKETYDSGKILTTLKMLEQIYIKLYDYTKLNLYQESIDYVYIEIQRWFKMNSHDGNFSLETKQMELLKYIYGREQCKYAHELVEQAYVHLSNENGNNGLVASWITYANSYFGGFYKKNAFEIISEIHESQKNNIVNKLKQITVDEVKPLDEVYKKWMSLKIY</sequence>
<dbReference type="EMBL" id="HQ336222">
    <property type="protein sequence ID" value="ADO18905.1"/>
    <property type="molecule type" value="Genomic_DNA"/>
</dbReference>
<dbReference type="Proteomes" id="UP000241474">
    <property type="component" value="Segment"/>
</dbReference>
<dbReference type="Proteomes" id="UP000274448">
    <property type="component" value="Segment"/>
</dbReference>
<evidence type="ECO:0000313" key="1">
    <source>
        <dbReference type="EMBL" id="ADO18905.1"/>
    </source>
</evidence>
<dbReference type="EMBL" id="KM982403">
    <property type="protein sequence ID" value="AKI81534.1"/>
    <property type="molecule type" value="Genomic_DNA"/>
</dbReference>
<gene>
    <name evidence="1" type="primary">R861</name>
</gene>
<dbReference type="EMBL" id="KM982401">
    <property type="protein sequence ID" value="AKI79646.1"/>
    <property type="molecule type" value="Genomic_DNA"/>
</dbReference>
<organismHost>
    <name type="scientific">Acanthamoeba polyphaga</name>
    <name type="common">Amoeba</name>
    <dbReference type="NCBI Taxonomy" id="5757"/>
</organismHost>
<organism evidence="1 4">
    <name type="scientific">Acanthamoeba polyphaga mimivirus</name>
    <name type="common">APMV</name>
    <dbReference type="NCBI Taxonomy" id="212035"/>
    <lineage>
        <taxon>Viruses</taxon>
        <taxon>Varidnaviria</taxon>
        <taxon>Bamfordvirae</taxon>
        <taxon>Nucleocytoviricota</taxon>
        <taxon>Megaviricetes</taxon>
        <taxon>Imitervirales</taxon>
        <taxon>Mimiviridae</taxon>
        <taxon>Megamimivirinae</taxon>
        <taxon>Mimivirus</taxon>
        <taxon>Mimivirus bradfordmassiliense</taxon>
    </lineage>
</organism>
<evidence type="ECO:0000313" key="3">
    <source>
        <dbReference type="EMBL" id="AKI81534.1"/>
    </source>
</evidence>
<dbReference type="GeneID" id="9925522"/>
<dbReference type="RefSeq" id="YP_003987392.1">
    <property type="nucleotide sequence ID" value="NC_014649.1"/>
</dbReference>
<reference evidence="1 4" key="1">
    <citation type="journal article" date="2011" name="Virol. J.">
        <title>Breaking the 1000-gene barrier for Mimivirus using ultra-deep genome and transcriptome sequencing.</title>
        <authorList>
            <person name="Legendre M."/>
            <person name="Santini S."/>
            <person name="Rico A."/>
            <person name="Abergel C."/>
            <person name="Claverie J.M."/>
        </authorList>
    </citation>
    <scope>NUCLEOTIDE SEQUENCE [LARGE SCALE GENOMIC DNA]</scope>
</reference>
<evidence type="ECO:0000313" key="6">
    <source>
        <dbReference type="Proteomes" id="UP000274448"/>
    </source>
</evidence>
<accession>E3VYA3</accession>
<accession>A0A0G2Y973</accession>
<dbReference type="KEGG" id="vg:9925522"/>
<reference evidence="5 6" key="2">
    <citation type="submission" date="2014-10" db="EMBL/GenBank/DDBJ databases">
        <title>Pan-genome analysis of Brazilian lineage A amoebal mimiviruses.</title>
        <authorList>
            <person name="Assis F.L."/>
            <person name="Abrahao J.S."/>
            <person name="Kroon E.G."/>
            <person name="Dornas F.P."/>
            <person name="Andrade K.R."/>
            <person name="Borato P.V.M."/>
            <person name="Pilotto M.R."/>
            <person name="Benamar S."/>
            <person name="LaScola B."/>
            <person name="Colson P."/>
        </authorList>
    </citation>
    <scope>NUCLEOTIDE SEQUENCE [LARGE SCALE GENOMIC DNA]</scope>
    <source>
        <strain evidence="3 6">Amazonia</strain>
        <strain evidence="2 5">Oyster</strain>
    </source>
</reference>
<proteinExistence type="predicted"/>
<keyword evidence="4" id="KW-1185">Reference proteome</keyword>